<feature type="compositionally biased region" description="Gly residues" evidence="1">
    <location>
        <begin position="771"/>
        <end position="786"/>
    </location>
</feature>
<dbReference type="EMBL" id="JAGTXO010000043">
    <property type="protein sequence ID" value="KAG8459188.1"/>
    <property type="molecule type" value="Genomic_DNA"/>
</dbReference>
<feature type="region of interest" description="Disordered" evidence="1">
    <location>
        <begin position="425"/>
        <end position="452"/>
    </location>
</feature>
<feature type="compositionally biased region" description="Acidic residues" evidence="1">
    <location>
        <begin position="985"/>
        <end position="998"/>
    </location>
</feature>
<dbReference type="Proteomes" id="UP000751190">
    <property type="component" value="Unassembled WGS sequence"/>
</dbReference>
<reference evidence="2" key="1">
    <citation type="submission" date="2021-05" db="EMBL/GenBank/DDBJ databases">
        <title>The genome of the haptophyte Pavlova lutheri (Diacronema luteri, Pavlovales) - a model for lipid biosynthesis in eukaryotic algae.</title>
        <authorList>
            <person name="Hulatt C.J."/>
            <person name="Posewitz M.C."/>
        </authorList>
    </citation>
    <scope>NUCLEOTIDE SEQUENCE</scope>
    <source>
        <strain evidence="2">NIVA-4/92</strain>
    </source>
</reference>
<dbReference type="AlphaFoldDB" id="A0A8J6C984"/>
<accession>A0A8J6C984</accession>
<dbReference type="OrthoDB" id="10685031at2759"/>
<feature type="region of interest" description="Disordered" evidence="1">
    <location>
        <begin position="770"/>
        <end position="1083"/>
    </location>
</feature>
<feature type="compositionally biased region" description="Low complexity" evidence="1">
    <location>
        <begin position="708"/>
        <end position="717"/>
    </location>
</feature>
<organism evidence="2 3">
    <name type="scientific">Diacronema lutheri</name>
    <name type="common">Unicellular marine alga</name>
    <name type="synonym">Monochrysis lutheri</name>
    <dbReference type="NCBI Taxonomy" id="2081491"/>
    <lineage>
        <taxon>Eukaryota</taxon>
        <taxon>Haptista</taxon>
        <taxon>Haptophyta</taxon>
        <taxon>Pavlovophyceae</taxon>
        <taxon>Pavlovales</taxon>
        <taxon>Pavlovaceae</taxon>
        <taxon>Diacronema</taxon>
    </lineage>
</organism>
<keyword evidence="3" id="KW-1185">Reference proteome</keyword>
<feature type="compositionally biased region" description="Polar residues" evidence="1">
    <location>
        <begin position="893"/>
        <end position="904"/>
    </location>
</feature>
<proteinExistence type="predicted"/>
<sequence>MLRSVQERLARAEEAALARSDREGRISHVRVQRLKAELAALELQSAHAGVRNAQLRHAPLAAPTKVRSDERDALDRARAEYVAHVEDAYPRWREELLRARAAALSARRAQASEVFALELSASVRRADAERYADEQKQLAELDARTRASVRAAFDAQAAGQAEAYATALHGASAEWASRSAAVLGQQLQIGMSAMRMDVALRALTAELPQRAEPGTDGARLGVPALAPLGPGAACDGAGARSDVQRSEAACATALLSAVNAIAAAAARTATASAADGARPLVPTAHEPLRQPPPAWLSVGATGAEACGDALPAGSAGVDQPSHCPRLALLAPGSPPQAAGSGHAHGDASAAMALEAGGSVHTGTRGDTARAAHVDTLLHAAQQPVAERAAGADFPCGAGAGDAVSFSALPVRGTPELSERTLAAVAGGAATGSERMPSDARAAPPRQDDPPPVSLAAATLLQSDRDSDPDDTARELAIVAALLARLNDPSMTDTELRAVWRVHSEGLRLSDPAEWAQVLAALGATNALALAVDLAARALRTAATGRRRGRGLLPQAFLYDELLMNDVSASLPLGTYASADASQLVAQLALHGLLLAESGWTTVEGVSRSLVPLLLPLDCRNASWAQRKAAQYLAARMAAAARESTPGSRRSAMEASAAATARSPTGTGVDGALVGSPWALSGVRPGALTLSDALGSPTAAGASAGGIGSRRLSAGSAGHTSNPIFKPDLSRRVSREALFLAALSPEASPMPSSVTSPEATLSFARLVARAGGSAGRGGADGRGGGGEPLALRGALSPGGRLQLGEAEAVGGESRVGPPIPATWHLASHSPRRGRPGPAENALVGTVSPGSSAPRSPRPAGARLGTSRPSSASPRADASRGWAGDVTPLSERRCSGQSDASISSALWPSAHEDETAAPVELGSAARATPHAQTVAMPKLAEGYEPHSRSASPQQRAARTDAPRPEVDGVSSSGAEEPNAAADAVAAFDDDDDDDDDDELAESGGTALWAASTAPALHSGRAEPSGGARVAGQAADGAAQHDADSTQDASKAGCSREAESVDWLGRRTDNMEADGRPNGVDAPSRSAALSVALGQRAWDLSDEDEDDVGLSAAAFVQQRRPSAARAEPAAAPTAVAASTASAVFDDDEFDF</sequence>
<feature type="region of interest" description="Disordered" evidence="1">
    <location>
        <begin position="698"/>
        <end position="727"/>
    </location>
</feature>
<name>A0A8J6C984_DIALT</name>
<protein>
    <submittedName>
        <fullName evidence="2">Uncharacterized protein</fullName>
    </submittedName>
</protein>
<feature type="compositionally biased region" description="Low complexity" evidence="1">
    <location>
        <begin position="1023"/>
        <end position="1035"/>
    </location>
</feature>
<feature type="compositionally biased region" description="Low complexity" evidence="1">
    <location>
        <begin position="642"/>
        <end position="666"/>
    </location>
</feature>
<comment type="caution">
    <text evidence="2">The sequence shown here is derived from an EMBL/GenBank/DDBJ whole genome shotgun (WGS) entry which is preliminary data.</text>
</comment>
<feature type="compositionally biased region" description="Basic and acidic residues" evidence="1">
    <location>
        <begin position="955"/>
        <end position="964"/>
    </location>
</feature>
<feature type="compositionally biased region" description="Low complexity" evidence="1">
    <location>
        <begin position="846"/>
        <end position="878"/>
    </location>
</feature>
<feature type="compositionally biased region" description="Basic and acidic residues" evidence="1">
    <location>
        <begin position="1051"/>
        <end position="1072"/>
    </location>
</feature>
<feature type="region of interest" description="Disordered" evidence="1">
    <location>
        <begin position="642"/>
        <end position="667"/>
    </location>
</feature>
<evidence type="ECO:0000313" key="3">
    <source>
        <dbReference type="Proteomes" id="UP000751190"/>
    </source>
</evidence>
<evidence type="ECO:0000313" key="2">
    <source>
        <dbReference type="EMBL" id="KAG8459188.1"/>
    </source>
</evidence>
<gene>
    <name evidence="2" type="ORF">KFE25_005699</name>
</gene>
<evidence type="ECO:0000256" key="1">
    <source>
        <dbReference type="SAM" id="MobiDB-lite"/>
    </source>
</evidence>